<dbReference type="RefSeq" id="XP_001644282.1">
    <property type="nucleotide sequence ID" value="XM_001644232.1"/>
</dbReference>
<dbReference type="eggNOG" id="ENOG502S9CX">
    <property type="taxonomic scope" value="Eukaryota"/>
</dbReference>
<dbReference type="FunCoup" id="A7TMV2">
    <property type="interactions" value="121"/>
</dbReference>
<keyword evidence="1" id="KW-0175">Coiled coil</keyword>
<dbReference type="HOGENOM" id="CLU_163517_0_0_1"/>
<sequence length="129" mass="15484">MDEKSYRKITARHDELIKQKATLQKEYTTLLRKVVSIAHILNKNYLFDNKINTSTITDNHKFINDIKTLEKDYFTKIKISERAQRKCPDLKWYNKQLEIICNSTEFKLPKELNDSYIDYKNTSILYNDQ</sequence>
<dbReference type="Proteomes" id="UP000000267">
    <property type="component" value="Unassembled WGS sequence"/>
</dbReference>
<dbReference type="PhylomeDB" id="A7TMV2"/>
<proteinExistence type="predicted"/>
<dbReference type="GO" id="GO:0000722">
    <property type="term" value="P:telomere maintenance via recombination"/>
    <property type="evidence" value="ECO:0007669"/>
    <property type="project" value="EnsemblFungi"/>
</dbReference>
<dbReference type="GeneID" id="5544570"/>
<dbReference type="InParanoid" id="A7TMV2"/>
<accession>A7TMV2</accession>
<keyword evidence="3" id="KW-1185">Reference proteome</keyword>
<gene>
    <name evidence="2" type="ORF">Kpol_1030p34</name>
</gene>
<protein>
    <submittedName>
        <fullName evidence="2">Uncharacterized protein</fullName>
    </submittedName>
</protein>
<dbReference type="Pfam" id="PF17335">
    <property type="entry name" value="IES5"/>
    <property type="match status" value="2"/>
</dbReference>
<evidence type="ECO:0000313" key="2">
    <source>
        <dbReference type="EMBL" id="EDO16424.1"/>
    </source>
</evidence>
<dbReference type="GO" id="GO:0006338">
    <property type="term" value="P:chromatin remodeling"/>
    <property type="evidence" value="ECO:0007669"/>
    <property type="project" value="EnsemblFungi"/>
</dbReference>
<feature type="coiled-coil region" evidence="1">
    <location>
        <begin position="6"/>
        <end position="33"/>
    </location>
</feature>
<dbReference type="OMA" id="HSYELFR"/>
<evidence type="ECO:0000313" key="3">
    <source>
        <dbReference type="Proteomes" id="UP000000267"/>
    </source>
</evidence>
<dbReference type="EMBL" id="DS480425">
    <property type="protein sequence ID" value="EDO16424.1"/>
    <property type="molecule type" value="Genomic_DNA"/>
</dbReference>
<dbReference type="GO" id="GO:0031011">
    <property type="term" value="C:Ino80 complex"/>
    <property type="evidence" value="ECO:0007669"/>
    <property type="project" value="EnsemblFungi"/>
</dbReference>
<dbReference type="STRING" id="436907.A7TMV2"/>
<dbReference type="OrthoDB" id="4033270at2759"/>
<dbReference type="KEGG" id="vpo:Kpol_1030p34"/>
<name>A7TMV2_VANPO</name>
<evidence type="ECO:0000256" key="1">
    <source>
        <dbReference type="SAM" id="Coils"/>
    </source>
</evidence>
<dbReference type="InterPro" id="IPR020366">
    <property type="entry name" value="Ies5"/>
</dbReference>
<organism evidence="3">
    <name type="scientific">Vanderwaltozyma polyspora (strain ATCC 22028 / DSM 70294 / BCRC 21397 / CBS 2163 / NBRC 10782 / NRRL Y-8283 / UCD 57-17)</name>
    <name type="common">Kluyveromyces polysporus</name>
    <dbReference type="NCBI Taxonomy" id="436907"/>
    <lineage>
        <taxon>Eukaryota</taxon>
        <taxon>Fungi</taxon>
        <taxon>Dikarya</taxon>
        <taxon>Ascomycota</taxon>
        <taxon>Saccharomycotina</taxon>
        <taxon>Saccharomycetes</taxon>
        <taxon>Saccharomycetales</taxon>
        <taxon>Saccharomycetaceae</taxon>
        <taxon>Vanderwaltozyma</taxon>
    </lineage>
</organism>
<reference evidence="2 3" key="1">
    <citation type="journal article" date="2007" name="Proc. Natl. Acad. Sci. U.S.A.">
        <title>Independent sorting-out of thousands of duplicated gene pairs in two yeast species descended from a whole-genome duplication.</title>
        <authorList>
            <person name="Scannell D.R."/>
            <person name="Frank A.C."/>
            <person name="Conant G.C."/>
            <person name="Byrne K.P."/>
            <person name="Woolfit M."/>
            <person name="Wolfe K.H."/>
        </authorList>
    </citation>
    <scope>NUCLEOTIDE SEQUENCE [LARGE SCALE GENOMIC DNA]</scope>
    <source>
        <strain evidence="3">ATCC 22028 / DSM 70294 / BCRC 21397 / CBS 2163 / NBRC 10782 / NRRL Y-8283 / UCD 57-17</strain>
    </source>
</reference>
<dbReference type="AlphaFoldDB" id="A7TMV2"/>